<gene>
    <name evidence="1" type="ORF">EQU24_11520</name>
</gene>
<sequence>MITAKETGMKIQFKLISGLLTIALAACSDSEQQTDVSQQSKLLETQTKALEDAKKMESLLQENADRRKEQMEQEGI</sequence>
<reference evidence="2" key="1">
    <citation type="journal article" date="2019" name="J. Bacteriol.">
        <title>A Mutagenic Screen Identifies a TonB-Dependent Receptor Required for the Lanthanide Metal Switch in the Type I Methanotroph 'Methylotuvimicrobium buryatense' 5GB1C.</title>
        <authorList>
            <person name="Groom J.D."/>
            <person name="Ford S.M."/>
            <person name="Pesesky M.W."/>
            <person name="Lidstrom M.E."/>
        </authorList>
    </citation>
    <scope>NUCLEOTIDE SEQUENCE [LARGE SCALE GENOMIC DNA]</scope>
    <source>
        <strain evidence="2">5GB1C</strain>
    </source>
</reference>
<name>A0A4P9UR59_METBY</name>
<dbReference type="OrthoDB" id="9927670at2"/>
<keyword evidence="2" id="KW-1185">Reference proteome</keyword>
<organism evidence="1 2">
    <name type="scientific">Methylotuvimicrobium buryatense</name>
    <name type="common">Methylomicrobium buryatense</name>
    <dbReference type="NCBI Taxonomy" id="95641"/>
    <lineage>
        <taxon>Bacteria</taxon>
        <taxon>Pseudomonadati</taxon>
        <taxon>Pseudomonadota</taxon>
        <taxon>Gammaproteobacteria</taxon>
        <taxon>Methylococcales</taxon>
        <taxon>Methylococcaceae</taxon>
        <taxon>Methylotuvimicrobium</taxon>
    </lineage>
</organism>
<dbReference type="Proteomes" id="UP000305881">
    <property type="component" value="Chromosome"/>
</dbReference>
<proteinExistence type="predicted"/>
<dbReference type="PROSITE" id="PS51257">
    <property type="entry name" value="PROKAR_LIPOPROTEIN"/>
    <property type="match status" value="1"/>
</dbReference>
<dbReference type="AlphaFoldDB" id="A0A4P9UR59"/>
<protein>
    <submittedName>
        <fullName evidence="1">Uncharacterized protein</fullName>
    </submittedName>
</protein>
<dbReference type="KEGG" id="mbur:EQU24_11520"/>
<dbReference type="STRING" id="675511.GCA_000341735_00735"/>
<accession>A0A4P9UR59</accession>
<evidence type="ECO:0000313" key="1">
    <source>
        <dbReference type="EMBL" id="QCW82801.1"/>
    </source>
</evidence>
<evidence type="ECO:0000313" key="2">
    <source>
        <dbReference type="Proteomes" id="UP000305881"/>
    </source>
</evidence>
<dbReference type="RefSeq" id="WP_017839362.1">
    <property type="nucleotide sequence ID" value="NZ_CP035467.1"/>
</dbReference>
<dbReference type="EMBL" id="CP035467">
    <property type="protein sequence ID" value="QCW82801.1"/>
    <property type="molecule type" value="Genomic_DNA"/>
</dbReference>